<evidence type="ECO:0000313" key="1">
    <source>
        <dbReference type="EMBL" id="GAH94882.1"/>
    </source>
</evidence>
<organism evidence="1">
    <name type="scientific">marine sediment metagenome</name>
    <dbReference type="NCBI Taxonomy" id="412755"/>
    <lineage>
        <taxon>unclassified sequences</taxon>
        <taxon>metagenomes</taxon>
        <taxon>ecological metagenomes</taxon>
    </lineage>
</organism>
<gene>
    <name evidence="1" type="ORF">S06H3_03928</name>
</gene>
<proteinExistence type="predicted"/>
<dbReference type="EMBL" id="BARV01001332">
    <property type="protein sequence ID" value="GAH94882.1"/>
    <property type="molecule type" value="Genomic_DNA"/>
</dbReference>
<dbReference type="AlphaFoldDB" id="X1JLC6"/>
<accession>X1JLC6</accession>
<sequence>MTTRLLLPKHFSLSDWVFNTPNRWGLNYEYALSAPTSLATPYNATGYYSWDWVCLGSDLGLCIPHGRIITGIQLGHAGTNVPRLFFRSQSLPYNEDPDGNALLYPDNCYLLRFGSGGYSLTLWQAGESTNLVSGDLFPYLTEQMWHTICLTWETTGPPDMRRFRISFDIWQRLDWVNQFTFDDENNQWEHSNINRLGFFLGGAGEEPLRRSRIDDTEIWQRTL</sequence>
<protein>
    <submittedName>
        <fullName evidence="1">Uncharacterized protein</fullName>
    </submittedName>
</protein>
<name>X1JLC6_9ZZZZ</name>
<comment type="caution">
    <text evidence="1">The sequence shown here is derived from an EMBL/GenBank/DDBJ whole genome shotgun (WGS) entry which is preliminary data.</text>
</comment>
<reference evidence="1" key="1">
    <citation type="journal article" date="2014" name="Front. Microbiol.">
        <title>High frequency of phylogenetically diverse reductive dehalogenase-homologous genes in deep subseafloor sedimentary metagenomes.</title>
        <authorList>
            <person name="Kawai M."/>
            <person name="Futagami T."/>
            <person name="Toyoda A."/>
            <person name="Takaki Y."/>
            <person name="Nishi S."/>
            <person name="Hori S."/>
            <person name="Arai W."/>
            <person name="Tsubouchi T."/>
            <person name="Morono Y."/>
            <person name="Uchiyama I."/>
            <person name="Ito T."/>
            <person name="Fujiyama A."/>
            <person name="Inagaki F."/>
            <person name="Takami H."/>
        </authorList>
    </citation>
    <scope>NUCLEOTIDE SEQUENCE</scope>
    <source>
        <strain evidence="1">Expedition CK06-06</strain>
    </source>
</reference>